<gene>
    <name evidence="5" type="ORF">CYNAS_LOCUS5292</name>
</gene>
<accession>A0AA36DT69</accession>
<dbReference type="InterPro" id="IPR003591">
    <property type="entry name" value="Leu-rich_rpt_typical-subtyp"/>
</dbReference>
<sequence>MSSSDVVSPTHVCAGGAQATNEIRLPAWGVVTPPQWGHQRQTPRTSCQSLRRPNHTQPREAKQLSAVPGCPDLDVLEAEVETSPDFLNNLLLCFCKIQPKDKVDISCLYGSNLEHLQKATEAVRQANLTTDKISFQHIEFAETGLPPFGELAPALTTLEIRECTNFDPLVIPENTFKGLETSLKNLTIDSCNLKEIPEGLKDLNALETLVLANNKFENVSADVFSGKKELNYLDLSGNFITKIEPGSFEPLKKLETLIFGEHNYINDTVLDAITTLKSLKILDLSRADGIFEPPMEIFDALNQLETLKLSGCSLPSLEPGAFASLKNLKQLDLRVNLIENISAYAFDGLSSLTRLSLAGNYIRYLEKDLWAGLSNLEEIDLGWNEIKNVTEDMFSPLVDKLTSLNLRHNPLSAVPTTGLKNLKSLYLSECPLTTINSEQLKDYPKLETLDISKCNLTSLPPDTFANQKNSLKTLHLERNQLTTVDPKILQDLPLLEHLEISGNPFICDSEIAKFIFAVEDRYKTSAKEGKEFLFANANDTLCDRPYTLRNQALLDVDSTLLQPYDEKLDTTTALPTTTTEAEPTTTEITTPFTLPNLFVGTKTNETLFKEEPRQDVYDINKANDPKDAMEEHGATKSYAMHATVAVIAVISAIALIAVALFMRKKRKIANEEQSRKAKKVSKLEDGMVEIELDSNGPNKR</sequence>
<keyword evidence="4" id="KW-1133">Transmembrane helix</keyword>
<dbReference type="Pfam" id="PF13855">
    <property type="entry name" value="LRR_8"/>
    <property type="match status" value="3"/>
</dbReference>
<dbReference type="InterPro" id="IPR032675">
    <property type="entry name" value="LRR_dom_sf"/>
</dbReference>
<dbReference type="AlphaFoldDB" id="A0AA36DT69"/>
<keyword evidence="1" id="KW-0433">Leucine-rich repeat</keyword>
<feature type="region of interest" description="Disordered" evidence="3">
    <location>
        <begin position="32"/>
        <end position="63"/>
    </location>
</feature>
<dbReference type="SUPFAM" id="SSF52047">
    <property type="entry name" value="RNI-like"/>
    <property type="match status" value="1"/>
</dbReference>
<keyword evidence="4" id="KW-0472">Membrane</keyword>
<evidence type="ECO:0000313" key="5">
    <source>
        <dbReference type="EMBL" id="CAJ0593309.1"/>
    </source>
</evidence>
<dbReference type="Pfam" id="PF00560">
    <property type="entry name" value="LRR_1"/>
    <property type="match status" value="1"/>
</dbReference>
<dbReference type="EMBL" id="CATQJL010000112">
    <property type="protein sequence ID" value="CAJ0593309.1"/>
    <property type="molecule type" value="Genomic_DNA"/>
</dbReference>
<comment type="caution">
    <text evidence="5">The sequence shown here is derived from an EMBL/GenBank/DDBJ whole genome shotgun (WGS) entry which is preliminary data.</text>
</comment>
<organism evidence="5 6">
    <name type="scientific">Cylicocyclus nassatus</name>
    <name type="common">Nematode worm</name>
    <dbReference type="NCBI Taxonomy" id="53992"/>
    <lineage>
        <taxon>Eukaryota</taxon>
        <taxon>Metazoa</taxon>
        <taxon>Ecdysozoa</taxon>
        <taxon>Nematoda</taxon>
        <taxon>Chromadorea</taxon>
        <taxon>Rhabditida</taxon>
        <taxon>Rhabditina</taxon>
        <taxon>Rhabditomorpha</taxon>
        <taxon>Strongyloidea</taxon>
        <taxon>Strongylidae</taxon>
        <taxon>Cylicocyclus</taxon>
    </lineage>
</organism>
<dbReference type="FunFam" id="3.80.10.10:FF:001360">
    <property type="entry name" value="Uncharacterized protein"/>
    <property type="match status" value="1"/>
</dbReference>
<proteinExistence type="predicted"/>
<evidence type="ECO:0000256" key="4">
    <source>
        <dbReference type="SAM" id="Phobius"/>
    </source>
</evidence>
<evidence type="ECO:0000256" key="2">
    <source>
        <dbReference type="ARBA" id="ARBA00022737"/>
    </source>
</evidence>
<reference evidence="5" key="1">
    <citation type="submission" date="2023-07" db="EMBL/GenBank/DDBJ databases">
        <authorList>
            <consortium name="CYATHOMIX"/>
        </authorList>
    </citation>
    <scope>NUCLEOTIDE SEQUENCE</scope>
    <source>
        <strain evidence="5">N/A</strain>
    </source>
</reference>
<keyword evidence="2" id="KW-0677">Repeat</keyword>
<name>A0AA36DT69_CYLNA</name>
<feature type="compositionally biased region" description="Polar residues" evidence="3">
    <location>
        <begin position="38"/>
        <end position="51"/>
    </location>
</feature>
<dbReference type="PANTHER" id="PTHR24366">
    <property type="entry name" value="IG(IMMUNOGLOBULIN) AND LRR(LEUCINE RICH REPEAT) DOMAINS"/>
    <property type="match status" value="1"/>
</dbReference>
<feature type="transmembrane region" description="Helical" evidence="4">
    <location>
        <begin position="638"/>
        <end position="661"/>
    </location>
</feature>
<keyword evidence="4" id="KW-0812">Transmembrane</keyword>
<dbReference type="SMART" id="SM00365">
    <property type="entry name" value="LRR_SD22"/>
    <property type="match status" value="5"/>
</dbReference>
<dbReference type="PANTHER" id="PTHR24366:SF96">
    <property type="entry name" value="LEUCINE RICH REPEAT CONTAINING 53"/>
    <property type="match status" value="1"/>
</dbReference>
<evidence type="ECO:0000256" key="1">
    <source>
        <dbReference type="ARBA" id="ARBA00022614"/>
    </source>
</evidence>
<evidence type="ECO:0000256" key="3">
    <source>
        <dbReference type="SAM" id="MobiDB-lite"/>
    </source>
</evidence>
<keyword evidence="6" id="KW-1185">Reference proteome</keyword>
<dbReference type="PROSITE" id="PS51450">
    <property type="entry name" value="LRR"/>
    <property type="match status" value="2"/>
</dbReference>
<dbReference type="InterPro" id="IPR001611">
    <property type="entry name" value="Leu-rich_rpt"/>
</dbReference>
<protein>
    <submittedName>
        <fullName evidence="5">Uncharacterized protein</fullName>
    </submittedName>
</protein>
<dbReference type="Proteomes" id="UP001176961">
    <property type="component" value="Unassembled WGS sequence"/>
</dbReference>
<evidence type="ECO:0000313" key="6">
    <source>
        <dbReference type="Proteomes" id="UP001176961"/>
    </source>
</evidence>
<dbReference type="Gene3D" id="3.80.10.10">
    <property type="entry name" value="Ribonuclease Inhibitor"/>
    <property type="match status" value="3"/>
</dbReference>
<dbReference type="SMART" id="SM00369">
    <property type="entry name" value="LRR_TYP"/>
    <property type="match status" value="11"/>
</dbReference>